<sequence length="477" mass="53946">MKNPSIKKNIIISTLYQILSIITPLITAPYVSRVIGPNGIGAYSYTSSVQVYFSLFAALGTAEYGLREISRARMDAYKRSKLFWEIELISAINSAVMLILWPIFIYVQNQYHVMYLILTLNLLNTLCDISWFYDGLEQFQYTVTKNAIVKVAGVILILLFVKGPQDTNLYVLIMTATTFLGTLSMWLSLKKFLVKTKINVSNLKKHFRETWIYFIPTIATSIYTSMDKTLIGLITHSNDENAYYEQATKIINLIKAVTFTAVNSVLEARISFLFVQKKYDEIKQRLRDSINYIMFIGVGVCFGLIEIAHTFVPIFFGSGWGKVVLILQLFSPQVIIIGVSYCLGSQYYTPAGLRKQSAIYIIIGAVVNLILNLCLIPKFMSAGATVASIIAELTISVLYLKNSNGYLTAQYIFKILWKKVIAGGVMLLVMYDLSMISNIGFLSVIFQFIGGSLIYVFVLWLLKDSSLNLLFKFVYRK</sequence>
<dbReference type="PANTHER" id="PTHR43424:SF1">
    <property type="entry name" value="LOCUS PUTATIVE PROTEIN 1-RELATED"/>
    <property type="match status" value="1"/>
</dbReference>
<feature type="transmembrane region" description="Helical" evidence="5">
    <location>
        <begin position="323"/>
        <end position="345"/>
    </location>
</feature>
<accession>U6FF45</accession>
<gene>
    <name evidence="6" type="ORF">LHCIRMBIA104_01349</name>
</gene>
<name>U6FF45_LACHE</name>
<keyword evidence="3 5" id="KW-1133">Transmembrane helix</keyword>
<dbReference type="EMBL" id="CBUL010000179">
    <property type="protein sequence ID" value="CDI61191.1"/>
    <property type="molecule type" value="Genomic_DNA"/>
</dbReference>
<dbReference type="Proteomes" id="UP000017247">
    <property type="component" value="Unassembled WGS sequence"/>
</dbReference>
<feature type="transmembrane region" description="Helical" evidence="5">
    <location>
        <begin position="113"/>
        <end position="133"/>
    </location>
</feature>
<evidence type="ECO:0000256" key="1">
    <source>
        <dbReference type="ARBA" id="ARBA00004141"/>
    </source>
</evidence>
<feature type="transmembrane region" description="Helical" evidence="5">
    <location>
        <begin position="12"/>
        <end position="31"/>
    </location>
</feature>
<feature type="transmembrane region" description="Helical" evidence="5">
    <location>
        <begin position="145"/>
        <end position="163"/>
    </location>
</feature>
<comment type="caution">
    <text evidence="6">The sequence shown here is derived from an EMBL/GenBank/DDBJ whole genome shotgun (WGS) entry which is preliminary data.</text>
</comment>
<dbReference type="GO" id="GO:0016020">
    <property type="term" value="C:membrane"/>
    <property type="evidence" value="ECO:0007669"/>
    <property type="project" value="UniProtKB-SubCell"/>
</dbReference>
<keyword evidence="4 5" id="KW-0472">Membrane</keyword>
<keyword evidence="2 5" id="KW-0812">Transmembrane</keyword>
<evidence type="ECO:0000256" key="5">
    <source>
        <dbReference type="SAM" id="Phobius"/>
    </source>
</evidence>
<evidence type="ECO:0000256" key="3">
    <source>
        <dbReference type="ARBA" id="ARBA00022989"/>
    </source>
</evidence>
<feature type="transmembrane region" description="Helical" evidence="5">
    <location>
        <begin position="43"/>
        <end position="62"/>
    </location>
</feature>
<dbReference type="InterPro" id="IPR002797">
    <property type="entry name" value="Polysacc_synth"/>
</dbReference>
<evidence type="ECO:0000256" key="4">
    <source>
        <dbReference type="ARBA" id="ARBA00023136"/>
    </source>
</evidence>
<dbReference type="PANTHER" id="PTHR43424">
    <property type="entry name" value="LOCUS PUTATIVE PROTEIN 1-RELATED"/>
    <property type="match status" value="1"/>
</dbReference>
<organism evidence="6">
    <name type="scientific">Lactobacillus helveticus CIRM-BIA 104</name>
    <dbReference type="NCBI Taxonomy" id="1226333"/>
    <lineage>
        <taxon>Bacteria</taxon>
        <taxon>Bacillati</taxon>
        <taxon>Bacillota</taxon>
        <taxon>Bacilli</taxon>
        <taxon>Lactobacillales</taxon>
        <taxon>Lactobacillaceae</taxon>
        <taxon>Lactobacillus</taxon>
    </lineage>
</organism>
<dbReference type="RefSeq" id="WP_023192059.1">
    <property type="nucleotide sequence ID" value="NZ_HG531113.1"/>
</dbReference>
<comment type="subcellular location">
    <subcellularLocation>
        <location evidence="1">Membrane</location>
        <topology evidence="1">Multi-pass membrane protein</topology>
    </subcellularLocation>
</comment>
<feature type="transmembrane region" description="Helical" evidence="5">
    <location>
        <begin position="169"/>
        <end position="189"/>
    </location>
</feature>
<feature type="transmembrane region" description="Helical" evidence="5">
    <location>
        <begin position="357"/>
        <end position="376"/>
    </location>
</feature>
<evidence type="ECO:0000256" key="2">
    <source>
        <dbReference type="ARBA" id="ARBA00022692"/>
    </source>
</evidence>
<feature type="transmembrane region" description="Helical" evidence="5">
    <location>
        <begin position="412"/>
        <end position="433"/>
    </location>
</feature>
<dbReference type="Pfam" id="PF01943">
    <property type="entry name" value="Polysacc_synt"/>
    <property type="match status" value="1"/>
</dbReference>
<dbReference type="HOGENOM" id="CLU_022017_0_0_9"/>
<feature type="transmembrane region" description="Helical" evidence="5">
    <location>
        <begin position="82"/>
        <end position="107"/>
    </location>
</feature>
<dbReference type="InterPro" id="IPR052556">
    <property type="entry name" value="PolySynth_Transporter"/>
</dbReference>
<evidence type="ECO:0000313" key="6">
    <source>
        <dbReference type="EMBL" id="CDI61191.1"/>
    </source>
</evidence>
<reference evidence="6" key="1">
    <citation type="submission" date="2013-09" db="EMBL/GenBank/DDBJ databases">
        <title>Draft Genome Sequence of five Lactobacillus helveticus strains CIRM-BIA 101T, 103, 104, 951 and 953 isolated from milk product.</title>
        <authorList>
            <person name="Valence F."/>
            <person name="Chuat V."/>
            <person name="Ma L."/>
            <person name="Creno S."/>
            <person name="Falentin H."/>
            <person name="Lortal S."/>
            <person name="Bizet C."/>
            <person name="Clermont D."/>
            <person name="Loux V."/>
            <person name="Bouchier C."/>
            <person name="Cousin S."/>
        </authorList>
    </citation>
    <scope>NUCLEOTIDE SEQUENCE [LARGE SCALE GENOMIC DNA]</scope>
    <source>
        <strain evidence="6">CIRM-BIA 104</strain>
    </source>
</reference>
<dbReference type="AlphaFoldDB" id="U6FF45"/>
<feature type="transmembrane region" description="Helical" evidence="5">
    <location>
        <begin position="382"/>
        <end position="400"/>
    </location>
</feature>
<feature type="transmembrane region" description="Helical" evidence="5">
    <location>
        <begin position="292"/>
        <end position="317"/>
    </location>
</feature>
<protein>
    <submittedName>
        <fullName evidence="6">EpsIIL, Putative polysaccharide repeat unit transport protein</fullName>
    </submittedName>
</protein>
<proteinExistence type="predicted"/>
<feature type="transmembrane region" description="Helical" evidence="5">
    <location>
        <begin position="439"/>
        <end position="462"/>
    </location>
</feature>